<gene>
    <name evidence="8" type="ORF">FSC37_00875</name>
</gene>
<dbReference type="GO" id="GO:0017004">
    <property type="term" value="P:cytochrome complex assembly"/>
    <property type="evidence" value="ECO:0007669"/>
    <property type="project" value="UniProtKB-KW"/>
</dbReference>
<dbReference type="EMBL" id="VOPW01000001">
    <property type="protein sequence ID" value="TXC65207.1"/>
    <property type="molecule type" value="Genomic_DNA"/>
</dbReference>
<keyword evidence="2 6" id="KW-0812">Transmembrane</keyword>
<dbReference type="GO" id="GO:0005886">
    <property type="term" value="C:plasma membrane"/>
    <property type="evidence" value="ECO:0007669"/>
    <property type="project" value="TreeGrafter"/>
</dbReference>
<accession>A0A5C6TXR6</accession>
<dbReference type="AlphaFoldDB" id="A0A5C6TXR6"/>
<keyword evidence="5 6" id="KW-0472">Membrane</keyword>
<dbReference type="InterPro" id="IPR002541">
    <property type="entry name" value="Cyt_c_assembly"/>
</dbReference>
<feature type="domain" description="Cytochrome c assembly protein" evidence="7">
    <location>
        <begin position="175"/>
        <end position="271"/>
    </location>
</feature>
<feature type="transmembrane region" description="Helical" evidence="6">
    <location>
        <begin position="223"/>
        <end position="242"/>
    </location>
</feature>
<protein>
    <recommendedName>
        <fullName evidence="7">Cytochrome c assembly protein domain-containing protein</fullName>
    </recommendedName>
</protein>
<keyword evidence="3" id="KW-0201">Cytochrome c-type biogenesis</keyword>
<reference evidence="8 9" key="1">
    <citation type="submission" date="2019-08" db="EMBL/GenBank/DDBJ databases">
        <authorList>
            <person name="Khan S.A."/>
            <person name="Jeon C.O."/>
            <person name="Jeong S.E."/>
        </authorList>
    </citation>
    <scope>NUCLEOTIDE SEQUENCE [LARGE SCALE GENOMIC DNA]</scope>
    <source>
        <strain evidence="9">IMCC1728</strain>
    </source>
</reference>
<keyword evidence="4 6" id="KW-1133">Transmembrane helix</keyword>
<name>A0A5C6TXR6_9BURK</name>
<evidence type="ECO:0000256" key="6">
    <source>
        <dbReference type="SAM" id="Phobius"/>
    </source>
</evidence>
<evidence type="ECO:0000313" key="8">
    <source>
        <dbReference type="EMBL" id="TXC65207.1"/>
    </source>
</evidence>
<evidence type="ECO:0000256" key="2">
    <source>
        <dbReference type="ARBA" id="ARBA00022692"/>
    </source>
</evidence>
<evidence type="ECO:0000256" key="4">
    <source>
        <dbReference type="ARBA" id="ARBA00022989"/>
    </source>
</evidence>
<dbReference type="PANTHER" id="PTHR30071:SF1">
    <property type="entry name" value="CYTOCHROME B_B6 PROTEIN-RELATED"/>
    <property type="match status" value="1"/>
</dbReference>
<evidence type="ECO:0000259" key="7">
    <source>
        <dbReference type="Pfam" id="PF01578"/>
    </source>
</evidence>
<dbReference type="Proteomes" id="UP000321832">
    <property type="component" value="Unassembled WGS sequence"/>
</dbReference>
<feature type="transmembrane region" description="Helical" evidence="6">
    <location>
        <begin position="40"/>
        <end position="61"/>
    </location>
</feature>
<organism evidence="8 9">
    <name type="scientific">Piscinibacter aquaticus</name>
    <dbReference type="NCBI Taxonomy" id="392597"/>
    <lineage>
        <taxon>Bacteria</taxon>
        <taxon>Pseudomonadati</taxon>
        <taxon>Pseudomonadota</taxon>
        <taxon>Betaproteobacteria</taxon>
        <taxon>Burkholderiales</taxon>
        <taxon>Sphaerotilaceae</taxon>
        <taxon>Piscinibacter</taxon>
    </lineage>
</organism>
<proteinExistence type="predicted"/>
<feature type="transmembrane region" description="Helical" evidence="6">
    <location>
        <begin position="249"/>
        <end position="270"/>
    </location>
</feature>
<dbReference type="Pfam" id="PF01578">
    <property type="entry name" value="Cytochrom_C_asm"/>
    <property type="match status" value="1"/>
</dbReference>
<sequence>MPEAMPGSLMLFAALAAYALVAALALPAAGAPWQPVARRAQRLAGLALAAALVLHTLALALRWNALGHGPFTTMHEILSSSLWSHGAGLRAGVVVGGRAARRAAGGAAGVGRARRVAADGRCTRRPPAAHLRDAAALPACGGGQALPRAAAGRGGARHGAGALRRTAWGARRFAKGADDRRLDELAHRFAAYALVADTLMLIVGAVWAQDAWGRYWAWDPLESWAFASWLALVMALHARATLRPPPWQFGLWLAGSFALAFLTFFGVPFLSTAPHKGAI</sequence>
<evidence type="ECO:0000256" key="5">
    <source>
        <dbReference type="ARBA" id="ARBA00023136"/>
    </source>
</evidence>
<comment type="subcellular location">
    <subcellularLocation>
        <location evidence="1">Membrane</location>
        <topology evidence="1">Multi-pass membrane protein</topology>
    </subcellularLocation>
</comment>
<dbReference type="InterPro" id="IPR045062">
    <property type="entry name" value="Cyt_c_biogenesis_CcsA/CcmC"/>
</dbReference>
<comment type="caution">
    <text evidence="8">The sequence shown here is derived from an EMBL/GenBank/DDBJ whole genome shotgun (WGS) entry which is preliminary data.</text>
</comment>
<evidence type="ECO:0000313" key="9">
    <source>
        <dbReference type="Proteomes" id="UP000321832"/>
    </source>
</evidence>
<dbReference type="GO" id="GO:0020037">
    <property type="term" value="F:heme binding"/>
    <property type="evidence" value="ECO:0007669"/>
    <property type="project" value="InterPro"/>
</dbReference>
<evidence type="ECO:0000256" key="3">
    <source>
        <dbReference type="ARBA" id="ARBA00022748"/>
    </source>
</evidence>
<dbReference type="PANTHER" id="PTHR30071">
    <property type="entry name" value="HEME EXPORTER PROTEIN C"/>
    <property type="match status" value="1"/>
</dbReference>
<feature type="transmembrane region" description="Helical" evidence="6">
    <location>
        <begin position="189"/>
        <end position="208"/>
    </location>
</feature>
<evidence type="ECO:0000256" key="1">
    <source>
        <dbReference type="ARBA" id="ARBA00004141"/>
    </source>
</evidence>
<keyword evidence="9" id="KW-1185">Reference proteome</keyword>